<dbReference type="EMBL" id="VFQX01000019">
    <property type="protein sequence ID" value="KAF0980244.1"/>
    <property type="molecule type" value="Genomic_DNA"/>
</dbReference>
<name>A0A6A5C0Y7_NAEFO</name>
<gene>
    <name evidence="1" type="ORF">FDP41_013458</name>
</gene>
<comment type="caution">
    <text evidence="1">The sequence shown here is derived from an EMBL/GenBank/DDBJ whole genome shotgun (WGS) entry which is preliminary data.</text>
</comment>
<proteinExistence type="predicted"/>
<evidence type="ECO:0000313" key="1">
    <source>
        <dbReference type="EMBL" id="KAF0980244.1"/>
    </source>
</evidence>
<evidence type="ECO:0000313" key="2">
    <source>
        <dbReference type="Proteomes" id="UP000444721"/>
    </source>
</evidence>
<dbReference type="GeneID" id="68120673"/>
<dbReference type="InterPro" id="IPR037027">
    <property type="entry name" value="YqgF/RNaseH-like_dom_sf"/>
</dbReference>
<reference evidence="1 2" key="1">
    <citation type="journal article" date="2019" name="Sci. Rep.">
        <title>Nanopore sequencing improves the draft genome of the human pathogenic amoeba Naegleria fowleri.</title>
        <authorList>
            <person name="Liechti N."/>
            <person name="Schurch N."/>
            <person name="Bruggmann R."/>
            <person name="Wittwer M."/>
        </authorList>
    </citation>
    <scope>NUCLEOTIDE SEQUENCE [LARGE SCALE GENOMIC DNA]</scope>
    <source>
        <strain evidence="1 2">ATCC 30894</strain>
    </source>
</reference>
<organism evidence="1 2">
    <name type="scientific">Naegleria fowleri</name>
    <name type="common">Brain eating amoeba</name>
    <dbReference type="NCBI Taxonomy" id="5763"/>
    <lineage>
        <taxon>Eukaryota</taxon>
        <taxon>Discoba</taxon>
        <taxon>Heterolobosea</taxon>
        <taxon>Tetramitia</taxon>
        <taxon>Eutetramitia</taxon>
        <taxon>Vahlkampfiidae</taxon>
        <taxon>Naegleria</taxon>
    </lineage>
</organism>
<dbReference type="VEuPathDB" id="AmoebaDB:NfTy_028780"/>
<dbReference type="VEuPathDB" id="AmoebaDB:NF0079930"/>
<dbReference type="Gene3D" id="3.30.420.140">
    <property type="entry name" value="YqgF/RNase H-like domain"/>
    <property type="match status" value="1"/>
</dbReference>
<protein>
    <recommendedName>
        <fullName evidence="3">YqgF/RNase H-like domain-containing protein</fullName>
    </recommendedName>
</protein>
<evidence type="ECO:0008006" key="3">
    <source>
        <dbReference type="Google" id="ProtNLM"/>
    </source>
</evidence>
<dbReference type="Proteomes" id="UP000444721">
    <property type="component" value="Unassembled WGS sequence"/>
</dbReference>
<dbReference type="RefSeq" id="XP_044564957.1">
    <property type="nucleotide sequence ID" value="XM_044704090.1"/>
</dbReference>
<accession>A0A6A5C0Y7</accession>
<keyword evidence="2" id="KW-1185">Reference proteome</keyword>
<sequence length="264" mass="29602">MNATTTTTASKQFSSLMTSSCTKFLSHLFTKHQIACEAKGYHNSKVINSTFSPYPLIGLDLGTKYMGVALTVKQKYQNSNNLHLIAQNLMKNQISNSSSIPKYRIVSKPMMSVDIFDRHEVNMSKKLVNSINIENARKALEALCSRHGVKGVVAGYQKNFEFSDQLLNILRAIFMQSELLSSLPILLQNESRSSLESYMHVMDKKSNGVGGMEVIDAFKNYKQDLSSMNKQEKQDLNSQSAAIILDRAIRSINTQLSQHGMTNY</sequence>
<dbReference type="VEuPathDB" id="AmoebaDB:FDP41_013458"/>
<dbReference type="GO" id="GO:0006139">
    <property type="term" value="P:nucleobase-containing compound metabolic process"/>
    <property type="evidence" value="ECO:0007669"/>
    <property type="project" value="InterPro"/>
</dbReference>
<dbReference type="OrthoDB" id="10335043at2759"/>
<dbReference type="AlphaFoldDB" id="A0A6A5C0Y7"/>